<sequence>MGQTQTQSTCPGGSGVATASTCPHKTSSESPTPGSHDTPTKVTHSWGLSFASLGNRIRTTLGAAVAAPSTHATVQAEVAGSAGRTTPSGTGTGANAHNAEHTHRDILALVALQTASSNAGRSGDLDTGRLDSGATLLDVEHEWLRDSYIRMSQLFPWVWQESPASEAVVAETVDDNGTEEQTSLPAPEHLGHMRNERNFGSSDPARSNTVQLVSWTGVPESAHTGPDAAPESASSSSIGSPRPPPHTPVNAPGILPSQRFFGSTDPSRSNTVQLFPVVATTPTPDPVEWYAFHPGADGGEDEEASSGMGMGIPDCPSNSWSAVKGMEGFRMACQTWDPKGEVIPIPMRGKWSRRTASSTAESATGESSTTTESTTTTSTTTTSTTTTSTTTESTATESTTTQSTNTEPTTTEVTEVAPAAADESTSTTPSTGTKPSTTTSSTPSTKTPTGAPFSTSVTASEAFPTDTTQASAMTTAEATPRPRYTSLEVVLDGETMWLMIDRSAVIPRPKQTHITFSGYHSERWTQEWATYSTRYTPPAAPAPAPTGPKEPIYVGPGHPLYHIMDHPEVVTMLPEPSDEIPTASPTATLTATLTAAFNAPTCDTATPWLVASAHTSPLDMPALAPNATLTVAPASGMEDLWAPFARNPVTCGFVLVAILYILSVVNFPSISLPRWKLPNKYFQRINDSWFAPIQCMRCGKEFAHNERYEILEHEYKHKLGEYENAQEEHRAKQNLPKLAPEAPHPYAHATSAHNERVVMAAKDAFKYGVRHGVLLELDGHDFDPNRLHHAIEAHADKCIMPEEDWPNHDNPPLKAEFPRHPGPRPVPASRRLLKNALDALSWLTLFVTRRTSGHWAAFVIYTSILVLTRVIGLPFAASEAFMGACIIAWAFEIQSLPPTPVSEPTEQQKWEAREVERKKKLDEILKSRLKEEYPPDIGLELKKKREACTNWNNFTVGYPGRAEAKECEHEERRRAAEREARDKLHVEFVEHREYKFWQHGPSQCGGAQFCTECAEKEKEKAAESARRRYIPPLPLQRR</sequence>
<feature type="compositionally biased region" description="Polar residues" evidence="1">
    <location>
        <begin position="452"/>
        <end position="477"/>
    </location>
</feature>
<evidence type="ECO:0000313" key="3">
    <source>
        <dbReference type="EMBL" id="KAL1405910.1"/>
    </source>
</evidence>
<keyword evidence="4" id="KW-1185">Reference proteome</keyword>
<reference evidence="3 4" key="1">
    <citation type="submission" date="2023-08" db="EMBL/GenBank/DDBJ databases">
        <title>Annotated Genome Sequence of Vanrija albida AlHP1.</title>
        <authorList>
            <person name="Herzog R."/>
        </authorList>
    </citation>
    <scope>NUCLEOTIDE SEQUENCE [LARGE SCALE GENOMIC DNA]</scope>
    <source>
        <strain evidence="3 4">AlHP1</strain>
    </source>
</reference>
<comment type="caution">
    <text evidence="3">The sequence shown here is derived from an EMBL/GenBank/DDBJ whole genome shotgun (WGS) entry which is preliminary data.</text>
</comment>
<feature type="compositionally biased region" description="Polar residues" evidence="1">
    <location>
        <begin position="198"/>
        <end position="214"/>
    </location>
</feature>
<feature type="transmembrane region" description="Helical" evidence="2">
    <location>
        <begin position="855"/>
        <end position="877"/>
    </location>
</feature>
<feature type="compositionally biased region" description="Low complexity" evidence="1">
    <location>
        <begin position="226"/>
        <end position="240"/>
    </location>
</feature>
<accession>A0ABR3PTY3</accession>
<dbReference type="RefSeq" id="XP_069205854.1">
    <property type="nucleotide sequence ID" value="XM_069356013.1"/>
</dbReference>
<gene>
    <name evidence="3" type="ORF">Q8F55_007590</name>
</gene>
<protein>
    <recommendedName>
        <fullName evidence="5">C2H2-type domain-containing protein</fullName>
    </recommendedName>
</protein>
<dbReference type="EMBL" id="JBBXJM010000006">
    <property type="protein sequence ID" value="KAL1405910.1"/>
    <property type="molecule type" value="Genomic_DNA"/>
</dbReference>
<feature type="compositionally biased region" description="Low complexity" evidence="1">
    <location>
        <begin position="355"/>
        <end position="450"/>
    </location>
</feature>
<feature type="region of interest" description="Disordered" evidence="1">
    <location>
        <begin position="344"/>
        <end position="479"/>
    </location>
</feature>
<keyword evidence="2" id="KW-0472">Membrane</keyword>
<feature type="transmembrane region" description="Helical" evidence="2">
    <location>
        <begin position="652"/>
        <end position="672"/>
    </location>
</feature>
<proteinExistence type="predicted"/>
<evidence type="ECO:0000313" key="4">
    <source>
        <dbReference type="Proteomes" id="UP001565368"/>
    </source>
</evidence>
<keyword evidence="2" id="KW-0812">Transmembrane</keyword>
<organism evidence="3 4">
    <name type="scientific">Vanrija albida</name>
    <dbReference type="NCBI Taxonomy" id="181172"/>
    <lineage>
        <taxon>Eukaryota</taxon>
        <taxon>Fungi</taxon>
        <taxon>Dikarya</taxon>
        <taxon>Basidiomycota</taxon>
        <taxon>Agaricomycotina</taxon>
        <taxon>Tremellomycetes</taxon>
        <taxon>Trichosporonales</taxon>
        <taxon>Trichosporonaceae</taxon>
        <taxon>Vanrija</taxon>
    </lineage>
</organism>
<evidence type="ECO:0000256" key="2">
    <source>
        <dbReference type="SAM" id="Phobius"/>
    </source>
</evidence>
<feature type="region of interest" description="Disordered" evidence="1">
    <location>
        <begin position="1"/>
        <end position="41"/>
    </location>
</feature>
<dbReference type="Proteomes" id="UP001565368">
    <property type="component" value="Unassembled WGS sequence"/>
</dbReference>
<dbReference type="GeneID" id="95988633"/>
<evidence type="ECO:0000256" key="1">
    <source>
        <dbReference type="SAM" id="MobiDB-lite"/>
    </source>
</evidence>
<keyword evidence="2" id="KW-1133">Transmembrane helix</keyword>
<name>A0ABR3PTY3_9TREE</name>
<evidence type="ECO:0008006" key="5">
    <source>
        <dbReference type="Google" id="ProtNLM"/>
    </source>
</evidence>
<feature type="region of interest" description="Disordered" evidence="1">
    <location>
        <begin position="173"/>
        <end position="268"/>
    </location>
</feature>